<evidence type="ECO:0000313" key="3">
    <source>
        <dbReference type="Proteomes" id="UP000601108"/>
    </source>
</evidence>
<evidence type="ECO:0000313" key="2">
    <source>
        <dbReference type="EMBL" id="GGX23656.1"/>
    </source>
</evidence>
<accession>A0A918N4T6</accession>
<dbReference type="Pfam" id="PF00717">
    <property type="entry name" value="Peptidase_S24"/>
    <property type="match status" value="1"/>
</dbReference>
<protein>
    <recommendedName>
        <fullName evidence="1">Peptidase S24/S26A/S26B/S26C domain-containing protein</fullName>
    </recommendedName>
</protein>
<comment type="caution">
    <text evidence="2">The sequence shown here is derived from an EMBL/GenBank/DDBJ whole genome shotgun (WGS) entry which is preliminary data.</text>
</comment>
<reference evidence="2 3" key="1">
    <citation type="journal article" date="2014" name="Int. J. Syst. Evol. Microbiol.">
        <title>Complete genome sequence of Corynebacterium casei LMG S-19264T (=DSM 44701T), isolated from a smear-ripened cheese.</title>
        <authorList>
            <consortium name="US DOE Joint Genome Institute (JGI-PGF)"/>
            <person name="Walter F."/>
            <person name="Albersmeier A."/>
            <person name="Kalinowski J."/>
            <person name="Ruckert C."/>
        </authorList>
    </citation>
    <scope>NUCLEOTIDE SEQUENCE [LARGE SCALE GENOMIC DNA]</scope>
    <source>
        <strain evidence="2 3">KCTC 12285</strain>
    </source>
</reference>
<dbReference type="InterPro" id="IPR015927">
    <property type="entry name" value="Peptidase_S24_S26A/B/C"/>
</dbReference>
<evidence type="ECO:0000259" key="1">
    <source>
        <dbReference type="Pfam" id="PF00717"/>
    </source>
</evidence>
<dbReference type="Gene3D" id="2.10.109.10">
    <property type="entry name" value="Umud Fragment, subunit A"/>
    <property type="match status" value="1"/>
</dbReference>
<proteinExistence type="predicted"/>
<name>A0A918N4T6_9FLAO</name>
<keyword evidence="3" id="KW-1185">Reference proteome</keyword>
<feature type="domain" description="Peptidase S24/S26A/S26B/S26C" evidence="1">
    <location>
        <begin position="131"/>
        <end position="223"/>
    </location>
</feature>
<dbReference type="CDD" id="cd06462">
    <property type="entry name" value="Peptidase_S24_S26"/>
    <property type="match status" value="1"/>
</dbReference>
<dbReference type="EMBL" id="BMWS01000017">
    <property type="protein sequence ID" value="GGX23656.1"/>
    <property type="molecule type" value="Genomic_DNA"/>
</dbReference>
<dbReference type="Proteomes" id="UP000601108">
    <property type="component" value="Unassembled WGS sequence"/>
</dbReference>
<organism evidence="2 3">
    <name type="scientific">Aquimarina muelleri</name>
    <dbReference type="NCBI Taxonomy" id="279356"/>
    <lineage>
        <taxon>Bacteria</taxon>
        <taxon>Pseudomonadati</taxon>
        <taxon>Bacteroidota</taxon>
        <taxon>Flavobacteriia</taxon>
        <taxon>Flavobacteriales</taxon>
        <taxon>Flavobacteriaceae</taxon>
        <taxon>Aquimarina</taxon>
    </lineage>
</organism>
<dbReference type="SUPFAM" id="SSF51306">
    <property type="entry name" value="LexA/Signal peptidase"/>
    <property type="match status" value="1"/>
</dbReference>
<dbReference type="AlphaFoldDB" id="A0A918N4T6"/>
<sequence>MAQHLVTKRILTIMDMILEEGSVKSGSALARSIGYSAQSFDKVKNDGRNFPIDVIYKFFSKYNINPSLVFIDDIWEEHSSNGQGFYQQNTHSSSEVAFYTDIEYKTWVALISIEDIQGYALNHKKDEYIDQLDYMSFTKKEDPSKIVRGFQVKGDDMEPNFFHGDWVFGILKKSYTSIKLNRIYIIVLINTIIVRRIVAVDEEENLLTVSMDNYAYPNHTISLDGVFQIWEVENALKSRFPMPIQTK</sequence>
<dbReference type="RefSeq" id="WP_027412436.1">
    <property type="nucleotide sequence ID" value="NZ_BMWS01000017.1"/>
</dbReference>
<dbReference type="InterPro" id="IPR036286">
    <property type="entry name" value="LexA/Signal_pep-like_sf"/>
</dbReference>
<gene>
    <name evidence="2" type="ORF">GCM10007384_26090</name>
</gene>